<protein>
    <submittedName>
        <fullName evidence="4">RING/U-box superfamily protein</fullName>
    </submittedName>
</protein>
<evidence type="ECO:0000313" key="5">
    <source>
        <dbReference type="Proteomes" id="UP001163823"/>
    </source>
</evidence>
<feature type="region of interest" description="Disordered" evidence="2">
    <location>
        <begin position="172"/>
        <end position="200"/>
    </location>
</feature>
<keyword evidence="5" id="KW-1185">Reference proteome</keyword>
<evidence type="ECO:0000259" key="3">
    <source>
        <dbReference type="PROSITE" id="PS50089"/>
    </source>
</evidence>
<dbReference type="AlphaFoldDB" id="A0AAD7PGB0"/>
<dbReference type="InterPro" id="IPR001841">
    <property type="entry name" value="Znf_RING"/>
</dbReference>
<dbReference type="PANTHER" id="PTHR31150:SF23">
    <property type="entry name" value="MANDELONITRILE LYASE-RELATED"/>
    <property type="match status" value="1"/>
</dbReference>
<reference evidence="4" key="1">
    <citation type="journal article" date="2023" name="Science">
        <title>Elucidation of the pathway for biosynthesis of saponin adjuvants from the soapbark tree.</title>
        <authorList>
            <person name="Reed J."/>
            <person name="Orme A."/>
            <person name="El-Demerdash A."/>
            <person name="Owen C."/>
            <person name="Martin L.B.B."/>
            <person name="Misra R.C."/>
            <person name="Kikuchi S."/>
            <person name="Rejzek M."/>
            <person name="Martin A.C."/>
            <person name="Harkess A."/>
            <person name="Leebens-Mack J."/>
            <person name="Louveau T."/>
            <person name="Stephenson M.J."/>
            <person name="Osbourn A."/>
        </authorList>
    </citation>
    <scope>NUCLEOTIDE SEQUENCE</scope>
    <source>
        <strain evidence="4">S10</strain>
    </source>
</reference>
<dbReference type="PANTHER" id="PTHR31150">
    <property type="entry name" value="EXPRESSED PROTEIN"/>
    <property type="match status" value="1"/>
</dbReference>
<dbReference type="Gene3D" id="3.30.40.10">
    <property type="entry name" value="Zinc/RING finger domain, C3HC4 (zinc finger)"/>
    <property type="match status" value="1"/>
</dbReference>
<accession>A0AAD7PGB0</accession>
<dbReference type="SUPFAM" id="SSF57850">
    <property type="entry name" value="RING/U-box"/>
    <property type="match status" value="1"/>
</dbReference>
<dbReference type="Proteomes" id="UP001163823">
    <property type="component" value="Chromosome 10"/>
</dbReference>
<sequence>MGLWNFKRNLVSTKHVGWSWNLLPHGSSAASRDWSVGPHEPYWQTNTSFSPPPSRWDFRFQSEGLPNSLHDDIQLHGSSTSSNSKEIRSWVRGNHLYDLHYSASDGAGLLLSSSSDLSQGPQWKPPAIQEISIDGYETSIRRGNSEFGFQVFKEYMENICFTPHPSLGRISFTPTKEGTFENPDSGGSTLSRSHSSESEPTLKSYLSSQRNFSSRHSFISKPIHPLSFTDETPSGEAFDTSVAGFSEFGAVTQLRDAQCWSNASSNFDFRDTSESFGIEISGCSHPPSVGFRCGLCERFLSQRSPWSSRRIVRCGDLPITGVLSCCHVFHAECLEQTTSKTRKNDPPCPLCVKSDEENSIDQRGFMKSRNGFPKLRPHCDDGSSRPWGCSQASDCVEGGLHSPPRNAMLLLNRSRIKKNLSLKGNLSKGFPGKLKKSESYSSQLFIGKSIDQGAVECSKGTAGPSMRQ</sequence>
<dbReference type="GO" id="GO:0008270">
    <property type="term" value="F:zinc ion binding"/>
    <property type="evidence" value="ECO:0007669"/>
    <property type="project" value="UniProtKB-KW"/>
</dbReference>
<evidence type="ECO:0000313" key="4">
    <source>
        <dbReference type="EMBL" id="KAJ7953835.1"/>
    </source>
</evidence>
<keyword evidence="1" id="KW-0479">Metal-binding</keyword>
<comment type="caution">
    <text evidence="4">The sequence shown here is derived from an EMBL/GenBank/DDBJ whole genome shotgun (WGS) entry which is preliminary data.</text>
</comment>
<dbReference type="EMBL" id="JARAOO010000010">
    <property type="protein sequence ID" value="KAJ7953835.1"/>
    <property type="molecule type" value="Genomic_DNA"/>
</dbReference>
<feature type="domain" description="RING-type" evidence="3">
    <location>
        <begin position="293"/>
        <end position="351"/>
    </location>
</feature>
<keyword evidence="1" id="KW-0862">Zinc</keyword>
<dbReference type="InterPro" id="IPR013083">
    <property type="entry name" value="Znf_RING/FYVE/PHD"/>
</dbReference>
<dbReference type="KEGG" id="qsa:O6P43_025482"/>
<evidence type="ECO:0000256" key="1">
    <source>
        <dbReference type="PROSITE-ProRule" id="PRU00175"/>
    </source>
</evidence>
<organism evidence="4 5">
    <name type="scientific">Quillaja saponaria</name>
    <name type="common">Soap bark tree</name>
    <dbReference type="NCBI Taxonomy" id="32244"/>
    <lineage>
        <taxon>Eukaryota</taxon>
        <taxon>Viridiplantae</taxon>
        <taxon>Streptophyta</taxon>
        <taxon>Embryophyta</taxon>
        <taxon>Tracheophyta</taxon>
        <taxon>Spermatophyta</taxon>
        <taxon>Magnoliopsida</taxon>
        <taxon>eudicotyledons</taxon>
        <taxon>Gunneridae</taxon>
        <taxon>Pentapetalae</taxon>
        <taxon>rosids</taxon>
        <taxon>fabids</taxon>
        <taxon>Fabales</taxon>
        <taxon>Quillajaceae</taxon>
        <taxon>Quillaja</taxon>
    </lineage>
</organism>
<feature type="compositionally biased region" description="Low complexity" evidence="2">
    <location>
        <begin position="185"/>
        <end position="200"/>
    </location>
</feature>
<evidence type="ECO:0000256" key="2">
    <source>
        <dbReference type="SAM" id="MobiDB-lite"/>
    </source>
</evidence>
<gene>
    <name evidence="4" type="ORF">O6P43_025482</name>
</gene>
<dbReference type="PROSITE" id="PS50089">
    <property type="entry name" value="ZF_RING_2"/>
    <property type="match status" value="1"/>
</dbReference>
<proteinExistence type="predicted"/>
<keyword evidence="1" id="KW-0863">Zinc-finger</keyword>
<name>A0AAD7PGB0_QUISA</name>